<gene>
    <name evidence="1" type="ORF">F4820DRAFT_411308</name>
</gene>
<evidence type="ECO:0000313" key="1">
    <source>
        <dbReference type="EMBL" id="KAI4868045.1"/>
    </source>
</evidence>
<accession>A0ACB9Z8F7</accession>
<name>A0ACB9Z8F7_9PEZI</name>
<sequence length="284" mass="33028">MLSNMKFSFWGLRHARNEEDDSSETNEPFLETKGAHTIIREKPRPFLKSALVISLIVNFVLLFLGFSHSLSRYRRSDSFQELYTPAKDAIEYRNQLFHNPIPGQVDDYAGPPTPERNEKWKALYYVGETSLSKSEASRIHNKTAAARAGTDEDYPIVFTIFHDLHCLDALRLSFGYLRDSQWNSTYNPYTLPWPKEFEDGLYSVDHAYHCMNGIRQSLQCHSDVTPQVFQYVPERDMIRSNFNVLHTCRNFDAIRQWALERQLKGEFNRNGWRDEQGLCGPDGC</sequence>
<reference evidence="1 2" key="1">
    <citation type="journal article" date="2022" name="New Phytol.">
        <title>Ecological generalism drives hyperdiversity of secondary metabolite gene clusters in xylarialean endophytes.</title>
        <authorList>
            <person name="Franco M.E.E."/>
            <person name="Wisecaver J.H."/>
            <person name="Arnold A.E."/>
            <person name="Ju Y.M."/>
            <person name="Slot J.C."/>
            <person name="Ahrendt S."/>
            <person name="Moore L.P."/>
            <person name="Eastman K.E."/>
            <person name="Scott K."/>
            <person name="Konkel Z."/>
            <person name="Mondo S.J."/>
            <person name="Kuo A."/>
            <person name="Hayes R.D."/>
            <person name="Haridas S."/>
            <person name="Andreopoulos B."/>
            <person name="Riley R."/>
            <person name="LaButti K."/>
            <person name="Pangilinan J."/>
            <person name="Lipzen A."/>
            <person name="Amirebrahimi M."/>
            <person name="Yan J."/>
            <person name="Adam C."/>
            <person name="Keymanesh K."/>
            <person name="Ng V."/>
            <person name="Louie K."/>
            <person name="Northen T."/>
            <person name="Drula E."/>
            <person name="Henrissat B."/>
            <person name="Hsieh H.M."/>
            <person name="Youens-Clark K."/>
            <person name="Lutzoni F."/>
            <person name="Miadlikowska J."/>
            <person name="Eastwood D.C."/>
            <person name="Hamelin R.C."/>
            <person name="Grigoriev I.V."/>
            <person name="U'Ren J.M."/>
        </authorList>
    </citation>
    <scope>NUCLEOTIDE SEQUENCE [LARGE SCALE GENOMIC DNA]</scope>
    <source>
        <strain evidence="1 2">CBS 119005</strain>
    </source>
</reference>
<proteinExistence type="predicted"/>
<protein>
    <submittedName>
        <fullName evidence="1">Uncharacterized protein</fullName>
    </submittedName>
</protein>
<organism evidence="1 2">
    <name type="scientific">Hypoxylon rubiginosum</name>
    <dbReference type="NCBI Taxonomy" id="110542"/>
    <lineage>
        <taxon>Eukaryota</taxon>
        <taxon>Fungi</taxon>
        <taxon>Dikarya</taxon>
        <taxon>Ascomycota</taxon>
        <taxon>Pezizomycotina</taxon>
        <taxon>Sordariomycetes</taxon>
        <taxon>Xylariomycetidae</taxon>
        <taxon>Xylariales</taxon>
        <taxon>Hypoxylaceae</taxon>
        <taxon>Hypoxylon</taxon>
    </lineage>
</organism>
<evidence type="ECO:0000313" key="2">
    <source>
        <dbReference type="Proteomes" id="UP001497700"/>
    </source>
</evidence>
<comment type="caution">
    <text evidence="1">The sequence shown here is derived from an EMBL/GenBank/DDBJ whole genome shotgun (WGS) entry which is preliminary data.</text>
</comment>
<dbReference type="EMBL" id="MU393441">
    <property type="protein sequence ID" value="KAI4868045.1"/>
    <property type="molecule type" value="Genomic_DNA"/>
</dbReference>
<dbReference type="Proteomes" id="UP001497700">
    <property type="component" value="Unassembled WGS sequence"/>
</dbReference>
<keyword evidence="2" id="KW-1185">Reference proteome</keyword>